<dbReference type="PANTHER" id="PTHR34365">
    <property type="entry name" value="ENOLASE (DUF1399)"/>
    <property type="match status" value="1"/>
</dbReference>
<organism evidence="1 2">
    <name type="scientific">Purpureocillium lilacinum</name>
    <name type="common">Paecilomyces lilacinus</name>
    <dbReference type="NCBI Taxonomy" id="33203"/>
    <lineage>
        <taxon>Eukaryota</taxon>
        <taxon>Fungi</taxon>
        <taxon>Dikarya</taxon>
        <taxon>Ascomycota</taxon>
        <taxon>Pezizomycotina</taxon>
        <taxon>Sordariomycetes</taxon>
        <taxon>Hypocreomycetidae</taxon>
        <taxon>Hypocreales</taxon>
        <taxon>Ophiocordycipitaceae</taxon>
        <taxon>Purpureocillium</taxon>
    </lineage>
</organism>
<accession>A0A179GC81</accession>
<dbReference type="EMBL" id="LSBH01000008">
    <property type="protein sequence ID" value="OAQ75415.1"/>
    <property type="molecule type" value="Genomic_DNA"/>
</dbReference>
<reference evidence="1 2" key="1">
    <citation type="submission" date="2016-01" db="EMBL/GenBank/DDBJ databases">
        <title>Biosynthesis of antibiotic leucinostatins and their inhibition on Phytophthora in bio-control Purpureocillium lilacinum.</title>
        <authorList>
            <person name="Wang G."/>
            <person name="Liu Z."/>
            <person name="Lin R."/>
            <person name="Li E."/>
            <person name="Mao Z."/>
            <person name="Ling J."/>
            <person name="Yin W."/>
            <person name="Xie B."/>
        </authorList>
    </citation>
    <scope>NUCLEOTIDE SEQUENCE [LARGE SCALE GENOMIC DNA]</scope>
    <source>
        <strain evidence="1">PLBJ-1</strain>
    </source>
</reference>
<dbReference type="InterPro" id="IPR009836">
    <property type="entry name" value="GRDP-like"/>
</dbReference>
<comment type="caution">
    <text evidence="1">The sequence shown here is derived from an EMBL/GenBank/DDBJ whole genome shotgun (WGS) entry which is preliminary data.</text>
</comment>
<dbReference type="Pfam" id="PF07173">
    <property type="entry name" value="GRDP-like"/>
    <property type="match status" value="1"/>
</dbReference>
<gene>
    <name evidence="1" type="ORF">VFPBJ_09388</name>
</gene>
<dbReference type="Proteomes" id="UP000078240">
    <property type="component" value="Unassembled WGS sequence"/>
</dbReference>
<evidence type="ECO:0000313" key="2">
    <source>
        <dbReference type="Proteomes" id="UP000078240"/>
    </source>
</evidence>
<evidence type="ECO:0000313" key="1">
    <source>
        <dbReference type="EMBL" id="OAQ75415.1"/>
    </source>
</evidence>
<dbReference type="PANTHER" id="PTHR34365:SF7">
    <property type="entry name" value="GLYCINE-RICH DOMAIN-CONTAINING PROTEIN 1"/>
    <property type="match status" value="1"/>
</dbReference>
<proteinExistence type="predicted"/>
<protein>
    <submittedName>
        <fullName evidence="1">Uncharacterized protein</fullName>
    </submittedName>
</protein>
<sequence>MASTVPAKVKSLHQASKNCLAQISSQNPIMYKEIFVHYASPSSGKKHDDYEKPSVPDKRIFRSLSSTTSLPTVAQCAVHLELLELFYALRSQIISSTNLDDTFGLEMNNRTVYRRKYDATQRKYVNKPVKLRDATWDGRRKLKWTWYLELAAGRFLVWAVAVDRAVSASASQGSDKADVPLPHLPPLDVLMVWHAYLLNPASFEKYCKDNSLNWLQRVPFPWSQIHAAINSKDLSYTVPAKCRTWLAETLKFEIDLFQYLCDAGNTSSAVAFLLKKEGSLKNMPNITSTSSLDGLPPREQSFVGIMQQASTKRRQVWVLVDNVVRQESFVAKMHSQLWLRSPALEGTLQRAVERYEVFLELFALHPKQMLVPTLDIDLAWHTHQLSSARYRESTEERCGRFIDHDDKLPKSSLTKGMDRTAELYRAHTGREYSVCQCWDCEAIASALESCVVEGTLDNADVDSLARQVGNDVQYYRAVEHARRRKVDPPNRRIAVLGPEREAKM</sequence>
<name>A0A179GC81_PURLI</name>
<dbReference type="AlphaFoldDB" id="A0A179GC81"/>